<evidence type="ECO:0000256" key="4">
    <source>
        <dbReference type="ARBA" id="ARBA00022676"/>
    </source>
</evidence>
<dbReference type="Pfam" id="PF17039">
    <property type="entry name" value="Glyco_tran_10_N"/>
    <property type="match status" value="1"/>
</dbReference>
<dbReference type="InterPro" id="IPR031481">
    <property type="entry name" value="Glyco_tran_10_N"/>
</dbReference>
<evidence type="ECO:0000313" key="16">
    <source>
        <dbReference type="EMBL" id="CAJ0586884.1"/>
    </source>
</evidence>
<evidence type="ECO:0000256" key="7">
    <source>
        <dbReference type="ARBA" id="ARBA00022968"/>
    </source>
</evidence>
<protein>
    <recommendedName>
        <fullName evidence="12">Fucosyltransferase</fullName>
        <ecNumber evidence="12">2.4.1.-</ecNumber>
    </recommendedName>
</protein>
<keyword evidence="8" id="KW-1133">Transmembrane helix</keyword>
<dbReference type="PANTHER" id="PTHR48438:SF1">
    <property type="entry name" value="ALPHA-(1,3)-FUCOSYLTRANSFERASE C-RELATED"/>
    <property type="match status" value="1"/>
</dbReference>
<keyword evidence="10" id="KW-0472">Membrane</keyword>
<proteinExistence type="inferred from homology"/>
<organism evidence="16 17">
    <name type="scientific">Mesorhabditis spiculigera</name>
    <dbReference type="NCBI Taxonomy" id="96644"/>
    <lineage>
        <taxon>Eukaryota</taxon>
        <taxon>Metazoa</taxon>
        <taxon>Ecdysozoa</taxon>
        <taxon>Nematoda</taxon>
        <taxon>Chromadorea</taxon>
        <taxon>Rhabditida</taxon>
        <taxon>Rhabditina</taxon>
        <taxon>Rhabditomorpha</taxon>
        <taxon>Rhabditoidea</taxon>
        <taxon>Rhabditidae</taxon>
        <taxon>Mesorhabditinae</taxon>
        <taxon>Mesorhabditis</taxon>
    </lineage>
</organism>
<comment type="similarity">
    <text evidence="3 12">Belongs to the glycosyltransferase 10 family.</text>
</comment>
<accession>A0AA36DFT7</accession>
<evidence type="ECO:0000256" key="6">
    <source>
        <dbReference type="ARBA" id="ARBA00022692"/>
    </source>
</evidence>
<feature type="non-terminal residue" evidence="16">
    <location>
        <position position="1"/>
    </location>
</feature>
<evidence type="ECO:0000259" key="14">
    <source>
        <dbReference type="Pfam" id="PF00852"/>
    </source>
</evidence>
<comment type="subcellular location">
    <subcellularLocation>
        <location evidence="1 12">Golgi apparatus</location>
        <location evidence="1 12">Golgi stack membrane</location>
        <topology evidence="1 12">Single-pass type II membrane protein</topology>
    </subcellularLocation>
</comment>
<keyword evidence="7" id="KW-0735">Signal-anchor</keyword>
<dbReference type="EC" id="2.4.1.-" evidence="12"/>
<evidence type="ECO:0000256" key="13">
    <source>
        <dbReference type="SAM" id="SignalP"/>
    </source>
</evidence>
<dbReference type="InterPro" id="IPR001503">
    <property type="entry name" value="Glyco_trans_10"/>
</dbReference>
<evidence type="ECO:0000256" key="1">
    <source>
        <dbReference type="ARBA" id="ARBA00004447"/>
    </source>
</evidence>
<dbReference type="SUPFAM" id="SSF53756">
    <property type="entry name" value="UDP-Glycosyltransferase/glycogen phosphorylase"/>
    <property type="match status" value="1"/>
</dbReference>
<evidence type="ECO:0000256" key="11">
    <source>
        <dbReference type="ARBA" id="ARBA00023180"/>
    </source>
</evidence>
<keyword evidence="4 12" id="KW-0328">Glycosyltransferase</keyword>
<dbReference type="InterPro" id="IPR038577">
    <property type="entry name" value="GT10-like_C_sf"/>
</dbReference>
<dbReference type="EMBL" id="CATQJA010002709">
    <property type="protein sequence ID" value="CAJ0586884.1"/>
    <property type="molecule type" value="Genomic_DNA"/>
</dbReference>
<dbReference type="Gene3D" id="3.40.50.11660">
    <property type="entry name" value="Glycosyl transferase family 10, C-terminal domain"/>
    <property type="match status" value="1"/>
</dbReference>
<feature type="domain" description="Fucosyltransferase N-terminal" evidence="15">
    <location>
        <begin position="90"/>
        <end position="198"/>
    </location>
</feature>
<evidence type="ECO:0000256" key="3">
    <source>
        <dbReference type="ARBA" id="ARBA00008919"/>
    </source>
</evidence>
<keyword evidence="13" id="KW-0732">Signal</keyword>
<dbReference type="AlphaFoldDB" id="A0AA36DFT7"/>
<keyword evidence="11" id="KW-0325">Glycoprotein</keyword>
<evidence type="ECO:0000256" key="5">
    <source>
        <dbReference type="ARBA" id="ARBA00022679"/>
    </source>
</evidence>
<feature type="signal peptide" evidence="13">
    <location>
        <begin position="1"/>
        <end position="20"/>
    </location>
</feature>
<evidence type="ECO:0000256" key="10">
    <source>
        <dbReference type="ARBA" id="ARBA00023136"/>
    </source>
</evidence>
<sequence>MKGPILILCFCSVVFLLLYGKFGDLASQSQYETLLGRISWPDLGANIDTPSFHTTRKPRRNRKLIVPPDSDNDYTELDVFPFDRTPIGRPKIIFWGSRVFSEKMPVNFQQSCPEMKYRCIFHSDQSLIADADAVIFHEADTPLQKAKLLQIPRKPHQRFIWYTLESPANTHRPLDNYPAHFFNWTMTYLPEADVYYPYDAAWITKKVAERKNVPFNPPVIPDKEISKNRSLQIIGMISNNVHMRLKFITDLHKKVNVALLGAAAFEEKWRNICPRSEGNACIKKLVEDSYFFIALENSICTWYTTEKYFGRAAWNSVPIVWARESGGNKIFPPKSVIFVEDYQSYEEMANHLKYLMRNATAYAEYFEWRKTHTMGNRGKTQECALCKRLLADDGAFKTYESPISWYSEHSACSSEVPDRFLQN</sequence>
<feature type="chain" id="PRO_5041286684" description="Fucosyltransferase" evidence="13">
    <location>
        <begin position="21"/>
        <end position="423"/>
    </location>
</feature>
<keyword evidence="9 12" id="KW-0333">Golgi apparatus</keyword>
<dbReference type="PANTHER" id="PTHR48438">
    <property type="entry name" value="ALPHA-(1,3)-FUCOSYLTRANSFERASE C-RELATED"/>
    <property type="match status" value="1"/>
</dbReference>
<comment type="pathway">
    <text evidence="2">Protein modification; protein glycosylation.</text>
</comment>
<feature type="domain" description="Fucosyltransferase C-terminal" evidence="14">
    <location>
        <begin position="236"/>
        <end position="401"/>
    </location>
</feature>
<evidence type="ECO:0000259" key="15">
    <source>
        <dbReference type="Pfam" id="PF17039"/>
    </source>
</evidence>
<evidence type="ECO:0000256" key="12">
    <source>
        <dbReference type="RuleBase" id="RU003832"/>
    </source>
</evidence>
<evidence type="ECO:0000256" key="9">
    <source>
        <dbReference type="ARBA" id="ARBA00023034"/>
    </source>
</evidence>
<evidence type="ECO:0000256" key="8">
    <source>
        <dbReference type="ARBA" id="ARBA00022989"/>
    </source>
</evidence>
<keyword evidence="5 12" id="KW-0808">Transferase</keyword>
<comment type="caution">
    <text evidence="16">The sequence shown here is derived from an EMBL/GenBank/DDBJ whole genome shotgun (WGS) entry which is preliminary data.</text>
</comment>
<evidence type="ECO:0000313" key="17">
    <source>
        <dbReference type="Proteomes" id="UP001177023"/>
    </source>
</evidence>
<name>A0AA36DFT7_9BILA</name>
<dbReference type="InterPro" id="IPR055270">
    <property type="entry name" value="Glyco_tran_10_C"/>
</dbReference>
<keyword evidence="6 12" id="KW-0812">Transmembrane</keyword>
<dbReference type="Proteomes" id="UP001177023">
    <property type="component" value="Unassembled WGS sequence"/>
</dbReference>
<reference evidence="16" key="1">
    <citation type="submission" date="2023-06" db="EMBL/GenBank/DDBJ databases">
        <authorList>
            <person name="Delattre M."/>
        </authorList>
    </citation>
    <scope>NUCLEOTIDE SEQUENCE</scope>
    <source>
        <strain evidence="16">AF72</strain>
    </source>
</reference>
<dbReference type="Pfam" id="PF00852">
    <property type="entry name" value="Glyco_transf_10"/>
    <property type="match status" value="1"/>
</dbReference>
<dbReference type="GO" id="GO:0032580">
    <property type="term" value="C:Golgi cisterna membrane"/>
    <property type="evidence" value="ECO:0007669"/>
    <property type="project" value="UniProtKB-SubCell"/>
</dbReference>
<keyword evidence="17" id="KW-1185">Reference proteome</keyword>
<gene>
    <name evidence="16" type="ORF">MSPICULIGERA_LOCUS24866</name>
</gene>
<evidence type="ECO:0000256" key="2">
    <source>
        <dbReference type="ARBA" id="ARBA00004922"/>
    </source>
</evidence>
<dbReference type="GO" id="GO:0008417">
    <property type="term" value="F:fucosyltransferase activity"/>
    <property type="evidence" value="ECO:0007669"/>
    <property type="project" value="InterPro"/>
</dbReference>